<feature type="region of interest" description="Disordered" evidence="6">
    <location>
        <begin position="1"/>
        <end position="53"/>
    </location>
</feature>
<keyword evidence="9" id="KW-1185">Reference proteome</keyword>
<comment type="similarity">
    <text evidence="2">Belongs to the FLZ family.</text>
</comment>
<evidence type="ECO:0000256" key="1">
    <source>
        <dbReference type="ARBA" id="ARBA00004496"/>
    </source>
</evidence>
<proteinExistence type="inferred from homology"/>
<dbReference type="GO" id="GO:0046872">
    <property type="term" value="F:metal ion binding"/>
    <property type="evidence" value="ECO:0007669"/>
    <property type="project" value="UniProtKB-KW"/>
</dbReference>
<comment type="caution">
    <text evidence="8">The sequence shown here is derived from an EMBL/GenBank/DDBJ whole genome shotgun (WGS) entry which is preliminary data.</text>
</comment>
<dbReference type="PANTHER" id="PTHR33059">
    <property type="entry name" value="FCS-LIKE ZINC FINGER 5"/>
    <property type="match status" value="1"/>
</dbReference>
<dbReference type="Proteomes" id="UP000824469">
    <property type="component" value="Unassembled WGS sequence"/>
</dbReference>
<accession>A0AA38CP93</accession>
<evidence type="ECO:0000259" key="7">
    <source>
        <dbReference type="PROSITE" id="PS51795"/>
    </source>
</evidence>
<evidence type="ECO:0000256" key="5">
    <source>
        <dbReference type="PROSITE-ProRule" id="PRU01131"/>
    </source>
</evidence>
<feature type="zinc finger region" description="FLZ-type" evidence="5">
    <location>
        <begin position="97"/>
        <end position="118"/>
    </location>
</feature>
<dbReference type="InterPro" id="IPR007650">
    <property type="entry name" value="Zf-FLZ_dom"/>
</dbReference>
<evidence type="ECO:0000313" key="9">
    <source>
        <dbReference type="Proteomes" id="UP000824469"/>
    </source>
</evidence>
<feature type="non-terminal residue" evidence="8">
    <location>
        <position position="118"/>
    </location>
</feature>
<evidence type="ECO:0000256" key="2">
    <source>
        <dbReference type="ARBA" id="ARBA00009374"/>
    </source>
</evidence>
<evidence type="ECO:0000256" key="4">
    <source>
        <dbReference type="ARBA" id="ARBA00022723"/>
    </source>
</evidence>
<protein>
    <recommendedName>
        <fullName evidence="7">FLZ-type domain-containing protein</fullName>
    </recommendedName>
</protein>
<dbReference type="Pfam" id="PF04570">
    <property type="entry name" value="zf-FLZ"/>
    <property type="match status" value="1"/>
</dbReference>
<name>A0AA38CP93_TAXCH</name>
<evidence type="ECO:0000256" key="3">
    <source>
        <dbReference type="ARBA" id="ARBA00022490"/>
    </source>
</evidence>
<dbReference type="AlphaFoldDB" id="A0AA38CP93"/>
<dbReference type="GO" id="GO:0005737">
    <property type="term" value="C:cytoplasm"/>
    <property type="evidence" value="ECO:0007669"/>
    <property type="project" value="UniProtKB-SubCell"/>
</dbReference>
<feature type="compositionally biased region" description="Basic residues" evidence="6">
    <location>
        <begin position="1"/>
        <end position="10"/>
    </location>
</feature>
<sequence length="118" mass="12760">MLGKRPRPPMRRTTSVSSLGSDCSIENPEENQKPPGEGGSPASNGMVVVGGEAGCPSQGQSVAMGVPVQRGFLKTLRSFPQMSSIRTSRKKGSETPHFLQACFLCKRKLIQGKDIYMY</sequence>
<evidence type="ECO:0000313" key="8">
    <source>
        <dbReference type="EMBL" id="KAH9300574.1"/>
    </source>
</evidence>
<evidence type="ECO:0000256" key="6">
    <source>
        <dbReference type="SAM" id="MobiDB-lite"/>
    </source>
</evidence>
<dbReference type="PANTHER" id="PTHR33059:SF4">
    <property type="entry name" value="FCS-LIKE ZINC FINGER 5"/>
    <property type="match status" value="1"/>
</dbReference>
<dbReference type="PROSITE" id="PS51795">
    <property type="entry name" value="ZF_FLZ"/>
    <property type="match status" value="1"/>
</dbReference>
<comment type="subcellular location">
    <subcellularLocation>
        <location evidence="1">Cytoplasm</location>
    </subcellularLocation>
</comment>
<gene>
    <name evidence="8" type="ORF">KI387_012157</name>
</gene>
<organism evidence="8 9">
    <name type="scientific">Taxus chinensis</name>
    <name type="common">Chinese yew</name>
    <name type="synonym">Taxus wallichiana var. chinensis</name>
    <dbReference type="NCBI Taxonomy" id="29808"/>
    <lineage>
        <taxon>Eukaryota</taxon>
        <taxon>Viridiplantae</taxon>
        <taxon>Streptophyta</taxon>
        <taxon>Embryophyta</taxon>
        <taxon>Tracheophyta</taxon>
        <taxon>Spermatophyta</taxon>
        <taxon>Pinopsida</taxon>
        <taxon>Pinidae</taxon>
        <taxon>Conifers II</taxon>
        <taxon>Cupressales</taxon>
        <taxon>Taxaceae</taxon>
        <taxon>Taxus</taxon>
    </lineage>
</organism>
<feature type="domain" description="FLZ-type" evidence="7">
    <location>
        <begin position="97"/>
        <end position="118"/>
    </location>
</feature>
<keyword evidence="3" id="KW-0963">Cytoplasm</keyword>
<reference evidence="8 9" key="1">
    <citation type="journal article" date="2021" name="Nat. Plants">
        <title>The Taxus genome provides insights into paclitaxel biosynthesis.</title>
        <authorList>
            <person name="Xiong X."/>
            <person name="Gou J."/>
            <person name="Liao Q."/>
            <person name="Li Y."/>
            <person name="Zhou Q."/>
            <person name="Bi G."/>
            <person name="Li C."/>
            <person name="Du R."/>
            <person name="Wang X."/>
            <person name="Sun T."/>
            <person name="Guo L."/>
            <person name="Liang H."/>
            <person name="Lu P."/>
            <person name="Wu Y."/>
            <person name="Zhang Z."/>
            <person name="Ro D.K."/>
            <person name="Shang Y."/>
            <person name="Huang S."/>
            <person name="Yan J."/>
        </authorList>
    </citation>
    <scope>NUCLEOTIDE SEQUENCE [LARGE SCALE GENOMIC DNA]</scope>
    <source>
        <strain evidence="8">Ta-2019</strain>
    </source>
</reference>
<keyword evidence="4" id="KW-0479">Metal-binding</keyword>
<dbReference type="EMBL" id="JAHRHJ020000009">
    <property type="protein sequence ID" value="KAH9300574.1"/>
    <property type="molecule type" value="Genomic_DNA"/>
</dbReference>
<feature type="compositionally biased region" description="Polar residues" evidence="6">
    <location>
        <begin position="12"/>
        <end position="21"/>
    </location>
</feature>